<dbReference type="SUPFAM" id="SSF109715">
    <property type="entry name" value="DEK C-terminal domain"/>
    <property type="match status" value="1"/>
</dbReference>
<name>A0AAD5IR73_ACENE</name>
<gene>
    <name evidence="9" type="ORF">LWI28_000462</name>
    <name evidence="10" type="ORF">LWI28_020720</name>
</gene>
<dbReference type="GO" id="GO:0005634">
    <property type="term" value="C:nucleus"/>
    <property type="evidence" value="ECO:0007669"/>
    <property type="project" value="UniProtKB-SubCell"/>
</dbReference>
<evidence type="ECO:0000259" key="8">
    <source>
        <dbReference type="PROSITE" id="PS51998"/>
    </source>
</evidence>
<comment type="subcellular location">
    <subcellularLocation>
        <location evidence="1">Nucleus</location>
    </subcellularLocation>
</comment>
<organism evidence="10 11">
    <name type="scientific">Acer negundo</name>
    <name type="common">Box elder</name>
    <dbReference type="NCBI Taxonomy" id="4023"/>
    <lineage>
        <taxon>Eukaryota</taxon>
        <taxon>Viridiplantae</taxon>
        <taxon>Streptophyta</taxon>
        <taxon>Embryophyta</taxon>
        <taxon>Tracheophyta</taxon>
        <taxon>Spermatophyta</taxon>
        <taxon>Magnoliopsida</taxon>
        <taxon>eudicotyledons</taxon>
        <taxon>Gunneridae</taxon>
        <taxon>Pentapetalae</taxon>
        <taxon>rosids</taxon>
        <taxon>malvids</taxon>
        <taxon>Sapindales</taxon>
        <taxon>Sapindaceae</taxon>
        <taxon>Hippocastanoideae</taxon>
        <taxon>Acereae</taxon>
        <taxon>Acer</taxon>
    </lineage>
</organism>
<sequence length="160" mass="18495">MKPETKAKIEEAVREILGKSDMSETTEYQIRKQASDKLGLDLSQSEYKAFVRHIVNSFLEEQEDKSKEQEEEGEVEEEGNGNGEYDDEGNLIVCKLSDKRRVTIQDFRGKTLISIREYYRKDGKELPSSKGISLTEDQWSIFKTHVPDIEKAVQKMESRI</sequence>
<dbReference type="Pfam" id="PF02229">
    <property type="entry name" value="PC4"/>
    <property type="match status" value="1"/>
</dbReference>
<evidence type="ECO:0000256" key="7">
    <source>
        <dbReference type="SAM" id="MobiDB-lite"/>
    </source>
</evidence>
<evidence type="ECO:0000256" key="3">
    <source>
        <dbReference type="ARBA" id="ARBA00023015"/>
    </source>
</evidence>
<feature type="region of interest" description="Disordered" evidence="7">
    <location>
        <begin position="61"/>
        <end position="88"/>
    </location>
</feature>
<proteinExistence type="inferred from homology"/>
<dbReference type="InterPro" id="IPR014876">
    <property type="entry name" value="DEK_C"/>
</dbReference>
<dbReference type="PROSITE" id="PS51998">
    <property type="entry name" value="DEK_C"/>
    <property type="match status" value="1"/>
</dbReference>
<dbReference type="GO" id="GO:0003677">
    <property type="term" value="F:DNA binding"/>
    <property type="evidence" value="ECO:0007669"/>
    <property type="project" value="UniProtKB-KW"/>
</dbReference>
<dbReference type="SUPFAM" id="SSF54447">
    <property type="entry name" value="ssDNA-binding transcriptional regulator domain"/>
    <property type="match status" value="1"/>
</dbReference>
<comment type="caution">
    <text evidence="10">The sequence shown here is derived from an EMBL/GenBank/DDBJ whole genome shotgun (WGS) entry which is preliminary data.</text>
</comment>
<accession>A0AAD5IR73</accession>
<dbReference type="Gene3D" id="1.10.10.60">
    <property type="entry name" value="Homeodomain-like"/>
    <property type="match status" value="1"/>
</dbReference>
<protein>
    <recommendedName>
        <fullName evidence="8">DEK-C domain-containing protein</fullName>
    </recommendedName>
</protein>
<keyword evidence="11" id="KW-1185">Reference proteome</keyword>
<comment type="similarity">
    <text evidence="2">Belongs to the transcriptional coactivator PC4 family.</text>
</comment>
<evidence type="ECO:0000256" key="6">
    <source>
        <dbReference type="ARBA" id="ARBA00023242"/>
    </source>
</evidence>
<dbReference type="EMBL" id="JAJSOW010000103">
    <property type="protein sequence ID" value="KAI9174654.1"/>
    <property type="molecule type" value="Genomic_DNA"/>
</dbReference>
<evidence type="ECO:0000256" key="2">
    <source>
        <dbReference type="ARBA" id="ARBA00009001"/>
    </source>
</evidence>
<reference evidence="10" key="1">
    <citation type="journal article" date="2022" name="Plant J.">
        <title>Strategies of tolerance reflected in two North American maple genomes.</title>
        <authorList>
            <person name="McEvoy S.L."/>
            <person name="Sezen U.U."/>
            <person name="Trouern-Trend A."/>
            <person name="McMahon S.M."/>
            <person name="Schaberg P.G."/>
            <person name="Yang J."/>
            <person name="Wegrzyn J.L."/>
            <person name="Swenson N.G."/>
        </authorList>
    </citation>
    <scope>NUCLEOTIDE SEQUENCE</scope>
    <source>
        <strain evidence="10">91603</strain>
    </source>
</reference>
<keyword evidence="6" id="KW-0539">Nucleus</keyword>
<keyword evidence="4" id="KW-0238">DNA-binding</keyword>
<evidence type="ECO:0000313" key="9">
    <source>
        <dbReference type="EMBL" id="KAI9173378.1"/>
    </source>
</evidence>
<evidence type="ECO:0000256" key="4">
    <source>
        <dbReference type="ARBA" id="ARBA00023125"/>
    </source>
</evidence>
<dbReference type="FunFam" id="2.30.31.10:FF:000004">
    <property type="entry name" value="RNA polymerase II transcriptional coactivator KELP"/>
    <property type="match status" value="1"/>
</dbReference>
<dbReference type="InterPro" id="IPR009044">
    <property type="entry name" value="ssDNA-bd_transcriptional_reg"/>
</dbReference>
<dbReference type="InterPro" id="IPR003173">
    <property type="entry name" value="PC4_C"/>
</dbReference>
<keyword evidence="5" id="KW-0804">Transcription</keyword>
<dbReference type="GO" id="GO:0003713">
    <property type="term" value="F:transcription coactivator activity"/>
    <property type="evidence" value="ECO:0007669"/>
    <property type="project" value="InterPro"/>
</dbReference>
<dbReference type="GO" id="GO:0060261">
    <property type="term" value="P:positive regulation of transcription initiation by RNA polymerase II"/>
    <property type="evidence" value="ECO:0007669"/>
    <property type="project" value="InterPro"/>
</dbReference>
<evidence type="ECO:0000313" key="11">
    <source>
        <dbReference type="Proteomes" id="UP001064489"/>
    </source>
</evidence>
<dbReference type="Gene3D" id="2.30.31.10">
    <property type="entry name" value="Transcriptional Coactivator Pc4, Chain A"/>
    <property type="match status" value="1"/>
</dbReference>
<reference evidence="10" key="2">
    <citation type="submission" date="2023-02" db="EMBL/GenBank/DDBJ databases">
        <authorList>
            <person name="Swenson N.G."/>
            <person name="Wegrzyn J.L."/>
            <person name="Mcevoy S.L."/>
        </authorList>
    </citation>
    <scope>NUCLEOTIDE SEQUENCE</scope>
    <source>
        <strain evidence="10">91603</strain>
        <tissue evidence="10">Leaf</tissue>
    </source>
</reference>
<dbReference type="PANTHER" id="PTHR13215">
    <property type="entry name" value="RNA POLYMERASE II TRANSCRIPTIONAL COACTIVATOR"/>
    <property type="match status" value="1"/>
</dbReference>
<evidence type="ECO:0000256" key="1">
    <source>
        <dbReference type="ARBA" id="ARBA00004123"/>
    </source>
</evidence>
<evidence type="ECO:0000313" key="10">
    <source>
        <dbReference type="EMBL" id="KAI9174654.1"/>
    </source>
</evidence>
<keyword evidence="3" id="KW-0805">Transcription regulation</keyword>
<dbReference type="PIRSF" id="PIRSF038156">
    <property type="entry name" value="RNA_pol_II_KELP"/>
    <property type="match status" value="1"/>
</dbReference>
<dbReference type="InterPro" id="IPR017415">
    <property type="entry name" value="KELP"/>
</dbReference>
<evidence type="ECO:0000256" key="5">
    <source>
        <dbReference type="ARBA" id="ARBA00023163"/>
    </source>
</evidence>
<dbReference type="AlphaFoldDB" id="A0AAD5IR73"/>
<dbReference type="EMBL" id="JAJSOW010000103">
    <property type="protein sequence ID" value="KAI9173378.1"/>
    <property type="molecule type" value="Genomic_DNA"/>
</dbReference>
<dbReference type="Proteomes" id="UP001064489">
    <property type="component" value="Chromosome 8"/>
</dbReference>
<feature type="compositionally biased region" description="Acidic residues" evidence="7">
    <location>
        <begin position="69"/>
        <end position="88"/>
    </location>
</feature>
<dbReference type="Pfam" id="PF08766">
    <property type="entry name" value="DEK_C"/>
    <property type="match status" value="1"/>
</dbReference>
<dbReference type="InterPro" id="IPR045125">
    <property type="entry name" value="Sub1/Tcp4-like"/>
</dbReference>
<feature type="domain" description="DEK-C" evidence="8">
    <location>
        <begin position="3"/>
        <end position="60"/>
    </location>
</feature>